<dbReference type="Gene3D" id="3.40.350.10">
    <property type="entry name" value="Creatinase/prolidase N-terminal domain"/>
    <property type="match status" value="1"/>
</dbReference>
<accession>A0ABS2FD75</accession>
<dbReference type="RefSeq" id="WP_195516753.1">
    <property type="nucleotide sequence ID" value="NZ_JACJLL010000014.1"/>
</dbReference>
<dbReference type="InterPro" id="IPR052433">
    <property type="entry name" value="X-Pro_dipept-like"/>
</dbReference>
<dbReference type="Gene3D" id="3.90.230.10">
    <property type="entry name" value="Creatinase/methionine aminopeptidase superfamily"/>
    <property type="match status" value="1"/>
</dbReference>
<evidence type="ECO:0000256" key="3">
    <source>
        <dbReference type="ARBA" id="ARBA00008766"/>
    </source>
</evidence>
<comment type="catalytic activity">
    <reaction evidence="1">
        <text>Release of any N-terminal amino acid, including proline, that is linked to proline, even from a dipeptide or tripeptide.</text>
        <dbReference type="EC" id="3.4.11.9"/>
    </reaction>
</comment>
<evidence type="ECO:0000256" key="2">
    <source>
        <dbReference type="ARBA" id="ARBA00001936"/>
    </source>
</evidence>
<dbReference type="CDD" id="cd01087">
    <property type="entry name" value="Prolidase"/>
    <property type="match status" value="1"/>
</dbReference>
<gene>
    <name evidence="9" type="ORF">H6A19_03875</name>
</gene>
<reference evidence="9 10" key="1">
    <citation type="journal article" date="2021" name="Sci. Rep.">
        <title>The distribution of antibiotic resistance genes in chicken gut microbiota commensals.</title>
        <authorList>
            <person name="Juricova H."/>
            <person name="Matiasovicova J."/>
            <person name="Kubasova T."/>
            <person name="Cejkova D."/>
            <person name="Rychlik I."/>
        </authorList>
    </citation>
    <scope>NUCLEOTIDE SEQUENCE [LARGE SCALE GENOMIC DNA]</scope>
    <source>
        <strain evidence="9 10">An435</strain>
    </source>
</reference>
<protein>
    <recommendedName>
        <fullName evidence="4">Xaa-Pro aminopeptidase</fullName>
        <ecNumber evidence="4">3.4.11.9</ecNumber>
    </recommendedName>
</protein>
<dbReference type="InterPro" id="IPR001714">
    <property type="entry name" value="Pept_M24_MAP"/>
</dbReference>
<dbReference type="SUPFAM" id="SSF55920">
    <property type="entry name" value="Creatinase/aminopeptidase"/>
    <property type="match status" value="1"/>
</dbReference>
<dbReference type="Proteomes" id="UP000767334">
    <property type="component" value="Unassembled WGS sequence"/>
</dbReference>
<evidence type="ECO:0000256" key="6">
    <source>
        <dbReference type="ARBA" id="ARBA00022801"/>
    </source>
</evidence>
<evidence type="ECO:0000256" key="7">
    <source>
        <dbReference type="ARBA" id="ARBA00023211"/>
    </source>
</evidence>
<dbReference type="InterPro" id="IPR029149">
    <property type="entry name" value="Creatin/AminoP/Spt16_N"/>
</dbReference>
<keyword evidence="5" id="KW-0479">Metal-binding</keyword>
<comment type="caution">
    <text evidence="9">The sequence shown here is derived from an EMBL/GenBank/DDBJ whole genome shotgun (WGS) entry which is preliminary data.</text>
</comment>
<dbReference type="SMART" id="SM01011">
    <property type="entry name" value="AMP_N"/>
    <property type="match status" value="1"/>
</dbReference>
<keyword evidence="9" id="KW-0031">Aminopeptidase</keyword>
<dbReference type="GO" id="GO:0004177">
    <property type="term" value="F:aminopeptidase activity"/>
    <property type="evidence" value="ECO:0007669"/>
    <property type="project" value="UniProtKB-KW"/>
</dbReference>
<evidence type="ECO:0000313" key="9">
    <source>
        <dbReference type="EMBL" id="MBM6818485.1"/>
    </source>
</evidence>
<evidence type="ECO:0000313" key="10">
    <source>
        <dbReference type="Proteomes" id="UP000767334"/>
    </source>
</evidence>
<name>A0ABS2FD75_9CLOT</name>
<dbReference type="SUPFAM" id="SSF53092">
    <property type="entry name" value="Creatinase/prolidase N-terminal domain"/>
    <property type="match status" value="1"/>
</dbReference>
<feature type="domain" description="Aminopeptidase P N-terminal" evidence="8">
    <location>
        <begin position="1"/>
        <end position="135"/>
    </location>
</feature>
<dbReference type="EC" id="3.4.11.9" evidence="4"/>
<evidence type="ECO:0000259" key="8">
    <source>
        <dbReference type="SMART" id="SM01011"/>
    </source>
</evidence>
<dbReference type="InterPro" id="IPR036005">
    <property type="entry name" value="Creatinase/aminopeptidase-like"/>
</dbReference>
<evidence type="ECO:0000256" key="1">
    <source>
        <dbReference type="ARBA" id="ARBA00001424"/>
    </source>
</evidence>
<dbReference type="InterPro" id="IPR007865">
    <property type="entry name" value="Aminopep_P_N"/>
</dbReference>
<dbReference type="PRINTS" id="PR00599">
    <property type="entry name" value="MAPEPTIDASE"/>
</dbReference>
<dbReference type="Pfam" id="PF00557">
    <property type="entry name" value="Peptidase_M24"/>
    <property type="match status" value="1"/>
</dbReference>
<evidence type="ECO:0000256" key="4">
    <source>
        <dbReference type="ARBA" id="ARBA00012574"/>
    </source>
</evidence>
<comment type="cofactor">
    <cofactor evidence="2">
        <name>Mn(2+)</name>
        <dbReference type="ChEBI" id="CHEBI:29035"/>
    </cofactor>
</comment>
<dbReference type="EMBL" id="JACJLL010000014">
    <property type="protein sequence ID" value="MBM6818485.1"/>
    <property type="molecule type" value="Genomic_DNA"/>
</dbReference>
<evidence type="ECO:0000256" key="5">
    <source>
        <dbReference type="ARBA" id="ARBA00022723"/>
    </source>
</evidence>
<dbReference type="Pfam" id="PF05195">
    <property type="entry name" value="AMP_N"/>
    <property type="match status" value="1"/>
</dbReference>
<dbReference type="PANTHER" id="PTHR43226">
    <property type="entry name" value="XAA-PRO AMINOPEPTIDASE 3"/>
    <property type="match status" value="1"/>
</dbReference>
<keyword evidence="7" id="KW-0464">Manganese</keyword>
<sequence>MNQNIYKLNRDNLLNKIKDNSIVILFAGKAIQKTGDQTYPFTPNRNFYYLTGIKEEEHILVMSKINGIKFSKLYIKDIDLELEKWIGKSIRREEASELTAVDEVKFKSQFDADIHSAIVMKEEINLYLDLEKMSANREGTISHRFANEIVSKYPQVRINNVYSKIGELRLKKSQEEIEKIKKAIEITKSGIERLMTEARVGMKEYELEAYFDFNCKVKGATGLAFTTIAAAGKNATTLHYVDNNSELKENDLILFDLGAEYNCYNADISRTFPVNGKFTERQKEVYNSVLKVNEEIIKLIKPGMKYKDVNEKATDLIAEECIKLGLIDDKKDVRKYYYHSIGHSLGMDTHDIETPHRDITFEPGVVFTVEPGIYIEEEGIGIRIEDDILVTENGVINLSSDIIKSVDEIEEFMKKAQNK</sequence>
<proteinExistence type="inferred from homology"/>
<keyword evidence="6" id="KW-0378">Hydrolase</keyword>
<keyword evidence="9" id="KW-0645">Protease</keyword>
<organism evidence="9 10">
    <name type="scientific">Clostridium saudiense</name>
    <dbReference type="NCBI Taxonomy" id="1414720"/>
    <lineage>
        <taxon>Bacteria</taxon>
        <taxon>Bacillati</taxon>
        <taxon>Bacillota</taxon>
        <taxon>Clostridia</taxon>
        <taxon>Eubacteriales</taxon>
        <taxon>Clostridiaceae</taxon>
        <taxon>Clostridium</taxon>
    </lineage>
</organism>
<dbReference type="InterPro" id="IPR000994">
    <property type="entry name" value="Pept_M24"/>
</dbReference>
<comment type="similarity">
    <text evidence="3">Belongs to the peptidase M24B family.</text>
</comment>
<keyword evidence="10" id="KW-1185">Reference proteome</keyword>
<dbReference type="PANTHER" id="PTHR43226:SF4">
    <property type="entry name" value="XAA-PRO AMINOPEPTIDASE 3"/>
    <property type="match status" value="1"/>
</dbReference>